<dbReference type="Proteomes" id="UP000013827">
    <property type="component" value="Unassembled WGS sequence"/>
</dbReference>
<dbReference type="InterPro" id="IPR013783">
    <property type="entry name" value="Ig-like_fold"/>
</dbReference>
<name>A0A0D3I5T8_EMIH1</name>
<dbReference type="PANTHER" id="PTHR43651">
    <property type="entry name" value="1,4-ALPHA-GLUCAN-BRANCHING ENZYME"/>
    <property type="match status" value="1"/>
</dbReference>
<reference evidence="4" key="1">
    <citation type="journal article" date="2013" name="Nature">
        <title>Pan genome of the phytoplankton Emiliania underpins its global distribution.</title>
        <authorList>
            <person name="Read B.A."/>
            <person name="Kegel J."/>
            <person name="Klute M.J."/>
            <person name="Kuo A."/>
            <person name="Lefebvre S.C."/>
            <person name="Maumus F."/>
            <person name="Mayer C."/>
            <person name="Miller J."/>
            <person name="Monier A."/>
            <person name="Salamov A."/>
            <person name="Young J."/>
            <person name="Aguilar M."/>
            <person name="Claverie J.M."/>
            <person name="Frickenhaus S."/>
            <person name="Gonzalez K."/>
            <person name="Herman E.K."/>
            <person name="Lin Y.C."/>
            <person name="Napier J."/>
            <person name="Ogata H."/>
            <person name="Sarno A.F."/>
            <person name="Shmutz J."/>
            <person name="Schroeder D."/>
            <person name="de Vargas C."/>
            <person name="Verret F."/>
            <person name="von Dassow P."/>
            <person name="Valentin K."/>
            <person name="Van de Peer Y."/>
            <person name="Wheeler G."/>
            <person name="Dacks J.B."/>
            <person name="Delwiche C.F."/>
            <person name="Dyhrman S.T."/>
            <person name="Glockner G."/>
            <person name="John U."/>
            <person name="Richards T."/>
            <person name="Worden A.Z."/>
            <person name="Zhang X."/>
            <person name="Grigoriev I.V."/>
            <person name="Allen A.E."/>
            <person name="Bidle K."/>
            <person name="Borodovsky M."/>
            <person name="Bowler C."/>
            <person name="Brownlee C."/>
            <person name="Cock J.M."/>
            <person name="Elias M."/>
            <person name="Gladyshev V.N."/>
            <person name="Groth M."/>
            <person name="Guda C."/>
            <person name="Hadaegh A."/>
            <person name="Iglesias-Rodriguez M.D."/>
            <person name="Jenkins J."/>
            <person name="Jones B.M."/>
            <person name="Lawson T."/>
            <person name="Leese F."/>
            <person name="Lindquist E."/>
            <person name="Lobanov A."/>
            <person name="Lomsadze A."/>
            <person name="Malik S.B."/>
            <person name="Marsh M.E."/>
            <person name="Mackinder L."/>
            <person name="Mock T."/>
            <person name="Mueller-Roeber B."/>
            <person name="Pagarete A."/>
            <person name="Parker M."/>
            <person name="Probert I."/>
            <person name="Quesneville H."/>
            <person name="Raines C."/>
            <person name="Rensing S.A."/>
            <person name="Riano-Pachon D.M."/>
            <person name="Richier S."/>
            <person name="Rokitta S."/>
            <person name="Shiraiwa Y."/>
            <person name="Soanes D.M."/>
            <person name="van der Giezen M."/>
            <person name="Wahlund T.M."/>
            <person name="Williams B."/>
            <person name="Wilson W."/>
            <person name="Wolfe G."/>
            <person name="Wurch L.L."/>
        </authorList>
    </citation>
    <scope>NUCLEOTIDE SEQUENCE</scope>
</reference>
<feature type="compositionally biased region" description="Low complexity" evidence="1">
    <location>
        <begin position="483"/>
        <end position="492"/>
    </location>
</feature>
<dbReference type="RefSeq" id="XP_005759052.1">
    <property type="nucleotide sequence ID" value="XM_005758995.1"/>
</dbReference>
<protein>
    <recommendedName>
        <fullName evidence="2">Glycoside hydrolase family 13 N-terminal domain-containing protein</fullName>
    </recommendedName>
</protein>
<evidence type="ECO:0000313" key="4">
    <source>
        <dbReference type="Proteomes" id="UP000013827"/>
    </source>
</evidence>
<feature type="compositionally biased region" description="Basic and acidic residues" evidence="1">
    <location>
        <begin position="386"/>
        <end position="397"/>
    </location>
</feature>
<dbReference type="GO" id="GO:0004553">
    <property type="term" value="F:hydrolase activity, hydrolyzing O-glycosyl compounds"/>
    <property type="evidence" value="ECO:0007669"/>
    <property type="project" value="InterPro"/>
</dbReference>
<dbReference type="EnsemblProtists" id="EOD06623">
    <property type="protein sequence ID" value="EOD06623"/>
    <property type="gene ID" value="EMIHUDRAFT_471184"/>
</dbReference>
<dbReference type="Gene3D" id="2.60.40.10">
    <property type="entry name" value="Immunoglobulins"/>
    <property type="match status" value="1"/>
</dbReference>
<evidence type="ECO:0000259" key="2">
    <source>
        <dbReference type="Pfam" id="PF02922"/>
    </source>
</evidence>
<dbReference type="InterPro" id="IPR017853">
    <property type="entry name" value="GH"/>
</dbReference>
<dbReference type="HOGENOM" id="CLU_555051_0_0_1"/>
<dbReference type="GO" id="GO:0005737">
    <property type="term" value="C:cytoplasm"/>
    <property type="evidence" value="ECO:0007669"/>
    <property type="project" value="TreeGrafter"/>
</dbReference>
<feature type="compositionally biased region" description="Basic residues" evidence="1">
    <location>
        <begin position="449"/>
        <end position="466"/>
    </location>
</feature>
<feature type="region of interest" description="Disordered" evidence="1">
    <location>
        <begin position="444"/>
        <end position="492"/>
    </location>
</feature>
<evidence type="ECO:0000313" key="3">
    <source>
        <dbReference type="EnsemblProtists" id="EOD06623"/>
    </source>
</evidence>
<dbReference type="PaxDb" id="2903-EOD06623"/>
<accession>A0A0D3I5T8</accession>
<dbReference type="InterPro" id="IPR014756">
    <property type="entry name" value="Ig_E-set"/>
</dbReference>
<proteinExistence type="predicted"/>
<feature type="domain" description="Glycoside hydrolase family 13 N-terminal" evidence="2">
    <location>
        <begin position="145"/>
        <end position="204"/>
    </location>
</feature>
<feature type="compositionally biased region" description="Pro residues" evidence="1">
    <location>
        <begin position="473"/>
        <end position="482"/>
    </location>
</feature>
<dbReference type="SUPFAM" id="SSF81296">
    <property type="entry name" value="E set domains"/>
    <property type="match status" value="1"/>
</dbReference>
<sequence>MRNRPYPVLKCSILLAAHHRYSPHELYSTDGTEAGFKAGDSRLSGNENMWRGDQFEPATRRRERSLNFKPNKATGEEGFLGLAANAETALQTVKDKVLAEEVAGEALDSLCAEGGVGGGDGQCHPSEGSAEGLRHFCVERGLRHFGLHRDAVGWRFREWAPSAAAASLVGDFNGWDVTAHPCEEVGGGVWEALVRDDDTTLLAPLRVGARFKVALRGLAGGGEGGGWEGGGGWVVSMPAWALEAWHVQQDPSSYEVCALVPRSLGGFAWQHARPSRPPGSLRVYEVHVGIATAREEVGRWSDLRTDLLPRIEELGYTALLLLGLQEHGYYASFGYQVTSPLAPAERFGPPSELQAPRRAPRRHLRPDTPQTLCTGPRRAGARRRGAREGAPRARGDGPRALGLVVYRQGGPAAARRRRALLPARRGRPPPGLGLAPLRLLSHRGAASPPRHHRPLRRSVPPRRLPPRRGLDCPVPPPLPRPLSGPLLRRALR</sequence>
<organism evidence="3 4">
    <name type="scientific">Emiliania huxleyi (strain CCMP1516)</name>
    <dbReference type="NCBI Taxonomy" id="280463"/>
    <lineage>
        <taxon>Eukaryota</taxon>
        <taxon>Haptista</taxon>
        <taxon>Haptophyta</taxon>
        <taxon>Prymnesiophyceae</taxon>
        <taxon>Isochrysidales</taxon>
        <taxon>Noelaerhabdaceae</taxon>
        <taxon>Emiliania</taxon>
    </lineage>
</organism>
<reference evidence="3" key="2">
    <citation type="submission" date="2024-10" db="UniProtKB">
        <authorList>
            <consortium name="EnsemblProtists"/>
        </authorList>
    </citation>
    <scope>IDENTIFICATION</scope>
</reference>
<evidence type="ECO:0000256" key="1">
    <source>
        <dbReference type="SAM" id="MobiDB-lite"/>
    </source>
</evidence>
<dbReference type="GO" id="GO:0005975">
    <property type="term" value="P:carbohydrate metabolic process"/>
    <property type="evidence" value="ECO:0007669"/>
    <property type="project" value="InterPro"/>
</dbReference>
<dbReference type="InterPro" id="IPR004193">
    <property type="entry name" value="Glyco_hydro_13_N"/>
</dbReference>
<dbReference type="GeneID" id="17252775"/>
<keyword evidence="4" id="KW-1185">Reference proteome</keyword>
<dbReference type="Gene3D" id="3.20.20.80">
    <property type="entry name" value="Glycosidases"/>
    <property type="match status" value="1"/>
</dbReference>
<dbReference type="PANTHER" id="PTHR43651:SF3">
    <property type="entry name" value="1,4-ALPHA-GLUCAN-BRANCHING ENZYME"/>
    <property type="match status" value="1"/>
</dbReference>
<dbReference type="KEGG" id="ehx:EMIHUDRAFT_471184"/>
<dbReference type="SUPFAM" id="SSF51445">
    <property type="entry name" value="(Trans)glycosidases"/>
    <property type="match status" value="1"/>
</dbReference>
<dbReference type="GO" id="GO:0003844">
    <property type="term" value="F:1,4-alpha-glucan branching enzyme activity"/>
    <property type="evidence" value="ECO:0007669"/>
    <property type="project" value="TreeGrafter"/>
</dbReference>
<dbReference type="STRING" id="2903.R1BAC7"/>
<dbReference type="AlphaFoldDB" id="A0A0D3I5T8"/>
<dbReference type="Pfam" id="PF02922">
    <property type="entry name" value="CBM_48"/>
    <property type="match status" value="1"/>
</dbReference>
<dbReference type="eggNOG" id="KOG0470">
    <property type="taxonomic scope" value="Eukaryota"/>
</dbReference>
<feature type="region of interest" description="Disordered" evidence="1">
    <location>
        <begin position="345"/>
        <end position="404"/>
    </location>
</feature>